<feature type="domain" description="TIM-barrel" evidence="1">
    <location>
        <begin position="9"/>
        <end position="274"/>
    </location>
</feature>
<sequence>MAPPTNRTEILAGFRRQIEQGKPIIGAGAGNVLSAKSVESGGGDLIIIYNSGRFRMAGHGSLAGLMPYSNANAVVVEMASEVLPIVKHTPVIAGVCGTDPFKHMPSFLKQLAELGFAGVQNFPTVGLIDGQFRANLEETGMGFDKEVEMIRVAAEMGLLTTPYVFNVSEAEAMARAGADILVAHMGLTTSGTIGAKTGKTLEECVGEIQAIRDAAVKIKGDVIVLCHGGPIAKPEDARFILERVDGLHGFFGASSMERLPVEIAIRDTTAEFKGIALRK</sequence>
<protein>
    <submittedName>
        <fullName evidence="2">TIM-barrel-protein domain-containing protein</fullName>
    </submittedName>
</protein>
<dbReference type="InterPro" id="IPR013785">
    <property type="entry name" value="Aldolase_TIM"/>
</dbReference>
<dbReference type="PANTHER" id="PTHR31862">
    <property type="entry name" value="UPF0261 DOMAIN PROTEIN (AFU_ORTHOLOGUE AFUA_1G10120)"/>
    <property type="match status" value="1"/>
</dbReference>
<dbReference type="PIRSF" id="PIRSF034452">
    <property type="entry name" value="TIM-br_sig_trnsd"/>
    <property type="match status" value="1"/>
</dbReference>
<name>A0ABR4KFN3_9EURO</name>
<gene>
    <name evidence="2" type="ORF">BJY01DRAFT_210131</name>
</gene>
<dbReference type="EMBL" id="JBFXLU010000039">
    <property type="protein sequence ID" value="KAL2850137.1"/>
    <property type="molecule type" value="Genomic_DNA"/>
</dbReference>
<organism evidence="2 3">
    <name type="scientific">Aspergillus pseudoustus</name>
    <dbReference type="NCBI Taxonomy" id="1810923"/>
    <lineage>
        <taxon>Eukaryota</taxon>
        <taxon>Fungi</taxon>
        <taxon>Dikarya</taxon>
        <taxon>Ascomycota</taxon>
        <taxon>Pezizomycotina</taxon>
        <taxon>Eurotiomycetes</taxon>
        <taxon>Eurotiomycetidae</taxon>
        <taxon>Eurotiales</taxon>
        <taxon>Aspergillaceae</taxon>
        <taxon>Aspergillus</taxon>
        <taxon>Aspergillus subgen. Nidulantes</taxon>
    </lineage>
</organism>
<evidence type="ECO:0000259" key="1">
    <source>
        <dbReference type="Pfam" id="PF09370"/>
    </source>
</evidence>
<dbReference type="PANTHER" id="PTHR31862:SF1">
    <property type="entry name" value="UPF0261 DOMAIN PROTEIN (AFU_ORTHOLOGUE AFUA_1G10120)"/>
    <property type="match status" value="1"/>
</dbReference>
<dbReference type="InterPro" id="IPR015813">
    <property type="entry name" value="Pyrv/PenolPyrv_kinase-like_dom"/>
</dbReference>
<dbReference type="InterPro" id="IPR051353">
    <property type="entry name" value="Tobamovirus_resist_UPF0261"/>
</dbReference>
<proteinExistence type="predicted"/>
<dbReference type="SUPFAM" id="SSF51621">
    <property type="entry name" value="Phosphoenolpyruvate/pyruvate domain"/>
    <property type="match status" value="1"/>
</dbReference>
<dbReference type="InterPro" id="IPR009215">
    <property type="entry name" value="TIM-br_IGPS-like"/>
</dbReference>
<evidence type="ECO:0000313" key="2">
    <source>
        <dbReference type="EMBL" id="KAL2850137.1"/>
    </source>
</evidence>
<dbReference type="Gene3D" id="3.20.20.70">
    <property type="entry name" value="Aldolase class I"/>
    <property type="match status" value="1"/>
</dbReference>
<reference evidence="2 3" key="1">
    <citation type="submission" date="2024-07" db="EMBL/GenBank/DDBJ databases">
        <title>Section-level genome sequencing and comparative genomics of Aspergillus sections Usti and Cavernicolus.</title>
        <authorList>
            <consortium name="Lawrence Berkeley National Laboratory"/>
            <person name="Nybo J.L."/>
            <person name="Vesth T.C."/>
            <person name="Theobald S."/>
            <person name="Frisvad J.C."/>
            <person name="Larsen T.O."/>
            <person name="Kjaerboelling I."/>
            <person name="Rothschild-Mancinelli K."/>
            <person name="Lyhne E.K."/>
            <person name="Kogle M.E."/>
            <person name="Barry K."/>
            <person name="Clum A."/>
            <person name="Na H."/>
            <person name="Ledsgaard L."/>
            <person name="Lin J."/>
            <person name="Lipzen A."/>
            <person name="Kuo A."/>
            <person name="Riley R."/>
            <person name="Mondo S."/>
            <person name="Labutti K."/>
            <person name="Haridas S."/>
            <person name="Pangalinan J."/>
            <person name="Salamov A.A."/>
            <person name="Simmons B.A."/>
            <person name="Magnuson J.K."/>
            <person name="Chen J."/>
            <person name="Drula E."/>
            <person name="Henrissat B."/>
            <person name="Wiebenga A."/>
            <person name="Lubbers R.J."/>
            <person name="Gomes A.C."/>
            <person name="Makela M.R."/>
            <person name="Stajich J."/>
            <person name="Grigoriev I.V."/>
            <person name="Mortensen U.H."/>
            <person name="De Vries R.P."/>
            <person name="Baker S.E."/>
            <person name="Andersen M.R."/>
        </authorList>
    </citation>
    <scope>NUCLEOTIDE SEQUENCE [LARGE SCALE GENOMIC DNA]</scope>
    <source>
        <strain evidence="2 3">CBS 123904</strain>
    </source>
</reference>
<evidence type="ECO:0000313" key="3">
    <source>
        <dbReference type="Proteomes" id="UP001610446"/>
    </source>
</evidence>
<keyword evidence="3" id="KW-1185">Reference proteome</keyword>
<dbReference type="Gene3D" id="1.20.5.460">
    <property type="entry name" value="Single helix bin"/>
    <property type="match status" value="1"/>
</dbReference>
<accession>A0ABR4KFN3</accession>
<dbReference type="Pfam" id="PF09370">
    <property type="entry name" value="PEP_hydrolase"/>
    <property type="match status" value="1"/>
</dbReference>
<comment type="caution">
    <text evidence="2">The sequence shown here is derived from an EMBL/GenBank/DDBJ whole genome shotgun (WGS) entry which is preliminary data.</text>
</comment>
<dbReference type="Proteomes" id="UP001610446">
    <property type="component" value="Unassembled WGS sequence"/>
</dbReference>